<comment type="subcellular location">
    <subcellularLocation>
        <location evidence="1">Membrane</location>
        <topology evidence="1">Single-pass type II membrane protein</topology>
    </subcellularLocation>
</comment>
<evidence type="ECO:0000313" key="4">
    <source>
        <dbReference type="EMBL" id="KAG8070776.1"/>
    </source>
</evidence>
<gene>
    <name evidence="4" type="ORF">GUJ93_ZPchr0006g42506</name>
</gene>
<organism evidence="4 5">
    <name type="scientific">Zizania palustris</name>
    <name type="common">Northern wild rice</name>
    <dbReference type="NCBI Taxonomy" id="103762"/>
    <lineage>
        <taxon>Eukaryota</taxon>
        <taxon>Viridiplantae</taxon>
        <taxon>Streptophyta</taxon>
        <taxon>Embryophyta</taxon>
        <taxon>Tracheophyta</taxon>
        <taxon>Spermatophyta</taxon>
        <taxon>Magnoliopsida</taxon>
        <taxon>Liliopsida</taxon>
        <taxon>Poales</taxon>
        <taxon>Poaceae</taxon>
        <taxon>BOP clade</taxon>
        <taxon>Oryzoideae</taxon>
        <taxon>Oryzeae</taxon>
        <taxon>Zizaniinae</taxon>
        <taxon>Zizania</taxon>
    </lineage>
</organism>
<dbReference type="GO" id="GO:0005829">
    <property type="term" value="C:cytosol"/>
    <property type="evidence" value="ECO:0007669"/>
    <property type="project" value="TreeGrafter"/>
</dbReference>
<dbReference type="OrthoDB" id="47007at2759"/>
<dbReference type="Proteomes" id="UP000729402">
    <property type="component" value="Unassembled WGS sequence"/>
</dbReference>
<evidence type="ECO:0000313" key="5">
    <source>
        <dbReference type="Proteomes" id="UP000729402"/>
    </source>
</evidence>
<dbReference type="Pfam" id="PF00106">
    <property type="entry name" value="adh_short"/>
    <property type="match status" value="1"/>
</dbReference>
<dbReference type="GO" id="GO:0016020">
    <property type="term" value="C:membrane"/>
    <property type="evidence" value="ECO:0007669"/>
    <property type="project" value="UniProtKB-SubCell"/>
</dbReference>
<comment type="caution">
    <text evidence="4">The sequence shown here is derived from an EMBL/GenBank/DDBJ whole genome shotgun (WGS) entry which is preliminary data.</text>
</comment>
<evidence type="ECO:0000256" key="1">
    <source>
        <dbReference type="ARBA" id="ARBA00004606"/>
    </source>
</evidence>
<reference evidence="4" key="1">
    <citation type="journal article" date="2021" name="bioRxiv">
        <title>Whole Genome Assembly and Annotation of Northern Wild Rice, Zizania palustris L., Supports a Whole Genome Duplication in the Zizania Genus.</title>
        <authorList>
            <person name="Haas M."/>
            <person name="Kono T."/>
            <person name="Macchietto M."/>
            <person name="Millas R."/>
            <person name="McGilp L."/>
            <person name="Shao M."/>
            <person name="Duquette J."/>
            <person name="Hirsch C.N."/>
            <person name="Kimball J."/>
        </authorList>
    </citation>
    <scope>NUCLEOTIDE SEQUENCE</scope>
    <source>
        <tissue evidence="4">Fresh leaf tissue</tissue>
    </source>
</reference>
<evidence type="ECO:0000256" key="3">
    <source>
        <dbReference type="ARBA" id="ARBA00023002"/>
    </source>
</evidence>
<keyword evidence="5" id="KW-1185">Reference proteome</keyword>
<proteinExistence type="inferred from homology"/>
<comment type="similarity">
    <text evidence="2">Belongs to the short-chain dehydrogenases/reductases (SDR) family.</text>
</comment>
<accession>A0A8J5TBL3</accession>
<dbReference type="PANTHER" id="PTHR43391:SF37">
    <property type="entry name" value="OS02G0511100 PROTEIN"/>
    <property type="match status" value="1"/>
</dbReference>
<evidence type="ECO:0000256" key="2">
    <source>
        <dbReference type="ARBA" id="ARBA00006484"/>
    </source>
</evidence>
<dbReference type="GO" id="GO:0016491">
    <property type="term" value="F:oxidoreductase activity"/>
    <property type="evidence" value="ECO:0007669"/>
    <property type="project" value="UniProtKB-KW"/>
</dbReference>
<dbReference type="PANTHER" id="PTHR43391">
    <property type="entry name" value="RETINOL DEHYDROGENASE-RELATED"/>
    <property type="match status" value="1"/>
</dbReference>
<name>A0A8J5TBL3_ZIZPA</name>
<dbReference type="EMBL" id="JAAALK010000283">
    <property type="protein sequence ID" value="KAG8070776.1"/>
    <property type="molecule type" value="Genomic_DNA"/>
</dbReference>
<sequence length="100" mass="10817">MASSVQELAYQYAAKGACLALLARRKQALKAVAAAARERGAQDVLVLHADVSDAEQSRRAVEETVAHFGKLNHLVANAGIWFVSPFDEITDVTAFTKMMV</sequence>
<keyword evidence="3" id="KW-0560">Oxidoreductase</keyword>
<protein>
    <submittedName>
        <fullName evidence="4">Uncharacterized protein</fullName>
    </submittedName>
</protein>
<dbReference type="AlphaFoldDB" id="A0A8J5TBL3"/>
<dbReference type="InterPro" id="IPR002347">
    <property type="entry name" value="SDR_fam"/>
</dbReference>
<reference evidence="4" key="2">
    <citation type="submission" date="2021-02" db="EMBL/GenBank/DDBJ databases">
        <authorList>
            <person name="Kimball J.A."/>
            <person name="Haas M.W."/>
            <person name="Macchietto M."/>
            <person name="Kono T."/>
            <person name="Duquette J."/>
            <person name="Shao M."/>
        </authorList>
    </citation>
    <scope>NUCLEOTIDE SEQUENCE</scope>
    <source>
        <tissue evidence="4">Fresh leaf tissue</tissue>
    </source>
</reference>